<protein>
    <submittedName>
        <fullName evidence="1">Uncharacterized protein</fullName>
    </submittedName>
</protein>
<keyword evidence="2" id="KW-1185">Reference proteome</keyword>
<proteinExistence type="predicted"/>
<evidence type="ECO:0000313" key="2">
    <source>
        <dbReference type="Proteomes" id="UP001163603"/>
    </source>
</evidence>
<dbReference type="EMBL" id="CM047746">
    <property type="protein sequence ID" value="KAJ0020961.1"/>
    <property type="molecule type" value="Genomic_DNA"/>
</dbReference>
<name>A0ACC0XRD3_9ROSI</name>
<accession>A0ACC0XRD3</accession>
<comment type="caution">
    <text evidence="1">The sequence shown here is derived from an EMBL/GenBank/DDBJ whole genome shotgun (WGS) entry which is preliminary data.</text>
</comment>
<organism evidence="1 2">
    <name type="scientific">Pistacia integerrima</name>
    <dbReference type="NCBI Taxonomy" id="434235"/>
    <lineage>
        <taxon>Eukaryota</taxon>
        <taxon>Viridiplantae</taxon>
        <taxon>Streptophyta</taxon>
        <taxon>Embryophyta</taxon>
        <taxon>Tracheophyta</taxon>
        <taxon>Spermatophyta</taxon>
        <taxon>Magnoliopsida</taxon>
        <taxon>eudicotyledons</taxon>
        <taxon>Gunneridae</taxon>
        <taxon>Pentapetalae</taxon>
        <taxon>rosids</taxon>
        <taxon>malvids</taxon>
        <taxon>Sapindales</taxon>
        <taxon>Anacardiaceae</taxon>
        <taxon>Pistacia</taxon>
    </lineage>
</organism>
<sequence>MLKTMFSAYAGCGCGKMKPSDVYEPKPRLKKTLISHNISNPCYSSMDNEDFSSPTFSFNVGTSTSTQNSESETDPTKPSKLPSPGPKIVDSIAVVKESNDPYQDFRHSMLQMIIEKAIYNKDDLQELLNCFLRLNSPSHRDVIVRAFTEIWNEDISKNVDHSKSLV</sequence>
<dbReference type="Proteomes" id="UP001163603">
    <property type="component" value="Chromosome 11"/>
</dbReference>
<gene>
    <name evidence="1" type="ORF">Pint_31782</name>
</gene>
<reference evidence="2" key="1">
    <citation type="journal article" date="2023" name="G3 (Bethesda)">
        <title>Genome assembly and association tests identify interacting loci associated with vigor, precocity, and sex in interspecific pistachio rootstocks.</title>
        <authorList>
            <person name="Palmer W."/>
            <person name="Jacygrad E."/>
            <person name="Sagayaradj S."/>
            <person name="Cavanaugh K."/>
            <person name="Han R."/>
            <person name="Bertier L."/>
            <person name="Beede B."/>
            <person name="Kafkas S."/>
            <person name="Golino D."/>
            <person name="Preece J."/>
            <person name="Michelmore R."/>
        </authorList>
    </citation>
    <scope>NUCLEOTIDE SEQUENCE [LARGE SCALE GENOMIC DNA]</scope>
</reference>
<evidence type="ECO:0000313" key="1">
    <source>
        <dbReference type="EMBL" id="KAJ0020961.1"/>
    </source>
</evidence>